<protein>
    <submittedName>
        <fullName evidence="3">Pilus formation protein N terminal region</fullName>
    </submittedName>
</protein>
<dbReference type="EMBL" id="LT670844">
    <property type="protein sequence ID" value="SHJ27991.1"/>
    <property type="molecule type" value="Genomic_DNA"/>
</dbReference>
<sequence length="111" mass="11667">MTSTLRACLFGVFLSAATHSLASAADQAITLRLGAGSALNLERPFTTVLIGDPSVVDVREQNDRAVILEPLDLGATNIVFLDARSIAIANFRVLVCASAIPVSYDDGSDCE</sequence>
<evidence type="ECO:0000256" key="1">
    <source>
        <dbReference type="SAM" id="SignalP"/>
    </source>
</evidence>
<feature type="domain" description="Pilus formation protein N-terminal" evidence="2">
    <location>
        <begin position="27"/>
        <end position="95"/>
    </location>
</feature>
<dbReference type="OrthoDB" id="8255706at2"/>
<feature type="chain" id="PRO_5013382392" evidence="1">
    <location>
        <begin position="25"/>
        <end position="111"/>
    </location>
</feature>
<feature type="signal peptide" evidence="1">
    <location>
        <begin position="1"/>
        <end position="24"/>
    </location>
</feature>
<dbReference type="InterPro" id="IPR032789">
    <property type="entry name" value="T2SS-T3SS_pil_N"/>
</dbReference>
<dbReference type="RefSeq" id="WP_079536146.1">
    <property type="nucleotide sequence ID" value="NZ_LT670844.1"/>
</dbReference>
<dbReference type="AlphaFoldDB" id="A0A1M6I0Q1"/>
<dbReference type="Pfam" id="PF13629">
    <property type="entry name" value="T2SS-T3SS_pil_N"/>
    <property type="match status" value="1"/>
</dbReference>
<accession>A0A1M6I0Q1</accession>
<name>A0A1M6I0Q1_9BRAD</name>
<evidence type="ECO:0000313" key="4">
    <source>
        <dbReference type="Proteomes" id="UP000189935"/>
    </source>
</evidence>
<reference evidence="3 4" key="1">
    <citation type="submission" date="2016-11" db="EMBL/GenBank/DDBJ databases">
        <authorList>
            <person name="Jaros S."/>
            <person name="Januszkiewicz K."/>
            <person name="Wedrychowicz H."/>
        </authorList>
    </citation>
    <scope>NUCLEOTIDE SEQUENCE [LARGE SCALE GENOMIC DNA]</scope>
    <source>
        <strain evidence="3 4">GAS499</strain>
    </source>
</reference>
<evidence type="ECO:0000313" key="3">
    <source>
        <dbReference type="EMBL" id="SHJ27991.1"/>
    </source>
</evidence>
<proteinExistence type="predicted"/>
<gene>
    <name evidence="3" type="ORF">SAMN05444159_0180</name>
</gene>
<organism evidence="3 4">
    <name type="scientific">Bradyrhizobium lablabi</name>
    <dbReference type="NCBI Taxonomy" id="722472"/>
    <lineage>
        <taxon>Bacteria</taxon>
        <taxon>Pseudomonadati</taxon>
        <taxon>Pseudomonadota</taxon>
        <taxon>Alphaproteobacteria</taxon>
        <taxon>Hyphomicrobiales</taxon>
        <taxon>Nitrobacteraceae</taxon>
        <taxon>Bradyrhizobium</taxon>
    </lineage>
</organism>
<evidence type="ECO:0000259" key="2">
    <source>
        <dbReference type="Pfam" id="PF13629"/>
    </source>
</evidence>
<keyword evidence="1" id="KW-0732">Signal</keyword>
<dbReference type="Proteomes" id="UP000189935">
    <property type="component" value="Chromosome I"/>
</dbReference>